<dbReference type="InterPro" id="IPR016181">
    <property type="entry name" value="Acyl_CoA_acyltransferase"/>
</dbReference>
<evidence type="ECO:0000256" key="7">
    <source>
        <dbReference type="SAM" id="Phobius"/>
    </source>
</evidence>
<evidence type="ECO:0000256" key="3">
    <source>
        <dbReference type="ARBA" id="ARBA00022723"/>
    </source>
</evidence>
<evidence type="ECO:0000256" key="2">
    <source>
        <dbReference type="ARBA" id="ARBA00006576"/>
    </source>
</evidence>
<keyword evidence="5" id="KW-0862">Zinc</keyword>
<dbReference type="PROSITE" id="PS00903">
    <property type="entry name" value="CYT_DCMP_DEAMINASES_1"/>
    <property type="match status" value="1"/>
</dbReference>
<comment type="similarity">
    <text evidence="2">Belongs to the cytidine and deoxycytidylate deaminase family.</text>
</comment>
<dbReference type="SUPFAM" id="SSF55729">
    <property type="entry name" value="Acyl-CoA N-acyltransferases (Nat)"/>
    <property type="match status" value="1"/>
</dbReference>
<gene>
    <name evidence="10" type="ORF">F2P81_002027</name>
</gene>
<feature type="compositionally biased region" description="Basic and acidic residues" evidence="6">
    <location>
        <begin position="135"/>
        <end position="154"/>
    </location>
</feature>
<evidence type="ECO:0000259" key="9">
    <source>
        <dbReference type="PROSITE" id="PS51747"/>
    </source>
</evidence>
<dbReference type="PROSITE" id="PS51747">
    <property type="entry name" value="CYT_DCMP_DEAMINASES_2"/>
    <property type="match status" value="1"/>
</dbReference>
<dbReference type="Gene3D" id="3.40.140.10">
    <property type="entry name" value="Cytidine Deaminase, domain 2"/>
    <property type="match status" value="1"/>
</dbReference>
<evidence type="ECO:0000256" key="6">
    <source>
        <dbReference type="SAM" id="MobiDB-lite"/>
    </source>
</evidence>
<dbReference type="CDD" id="cd01283">
    <property type="entry name" value="cytidine_deaminase"/>
    <property type="match status" value="1"/>
</dbReference>
<feature type="transmembrane region" description="Helical" evidence="7">
    <location>
        <begin position="37"/>
        <end position="58"/>
    </location>
</feature>
<dbReference type="Pfam" id="PF13508">
    <property type="entry name" value="Acetyltransf_7"/>
    <property type="match status" value="1"/>
</dbReference>
<protein>
    <recommendedName>
        <fullName evidence="12">N-acetyltransferase domain-containing protein</fullName>
    </recommendedName>
</protein>
<dbReference type="GO" id="GO:0005737">
    <property type="term" value="C:cytoplasm"/>
    <property type="evidence" value="ECO:0007669"/>
    <property type="project" value="TreeGrafter"/>
</dbReference>
<dbReference type="GO" id="GO:0016554">
    <property type="term" value="P:cytidine to uridine editing"/>
    <property type="evidence" value="ECO:0007669"/>
    <property type="project" value="TreeGrafter"/>
</dbReference>
<dbReference type="GO" id="GO:0008270">
    <property type="term" value="F:zinc ion binding"/>
    <property type="evidence" value="ECO:0007669"/>
    <property type="project" value="InterPro"/>
</dbReference>
<dbReference type="Pfam" id="PF08210">
    <property type="entry name" value="APOBEC_N"/>
    <property type="match status" value="1"/>
</dbReference>
<dbReference type="PANTHER" id="PTHR13857">
    <property type="entry name" value="MRNA EDITING ENZYME"/>
    <property type="match status" value="1"/>
</dbReference>
<sequence>MVRLELDQVVMRRMKEDDIETVKALIKEGCEGTENRLILHIVTRPLCLFILAVLSSILRCFVHSFVLALAIPVFLLIVFLKLTMPRSTGVLGSSRPSWDYVGSSYRGTQDETLQNPYCRFSGKTPLTKKPRRRIGSKDKDKDKEASTEKVTPEREQAAGHVWVADCDGEILGCLFRDSETRAGVRRFCRLVTSCWYRREGLGRLLVQSLEQREGETGSHRVYAHVPYPSKLGEAFFRKLGYQQRGEGADEDDDEEIIFSEKFVNFVLLPPKKFIFHYKNVRWARGRHETYLCFVVKRRVGPDSLTFDFGHLRNRTGCHVEMLFLRYLGALCPGLLGCGVAGEKRLSYSITWFCSWSPCANCSIRLAQFLSQMPNLRLRIFVSRLYFCDIEDSQEQEGLRMLKKAGVQLTVMTYKDFFYCWQTFVARKQSRFKAWGELHQNSVRLTRKLHRILQPLEAEDLRDAFKLLGL</sequence>
<dbReference type="InterPro" id="IPR002125">
    <property type="entry name" value="CMP_dCMP_dom"/>
</dbReference>
<evidence type="ECO:0000259" key="8">
    <source>
        <dbReference type="PROSITE" id="PS51186"/>
    </source>
</evidence>
<dbReference type="Proteomes" id="UP000438429">
    <property type="component" value="Unassembled WGS sequence"/>
</dbReference>
<feature type="transmembrane region" description="Helical" evidence="7">
    <location>
        <begin position="65"/>
        <end position="84"/>
    </location>
</feature>
<keyword evidence="7" id="KW-1133">Transmembrane helix</keyword>
<dbReference type="InterPro" id="IPR000182">
    <property type="entry name" value="GNAT_dom"/>
</dbReference>
<feature type="domain" description="N-acetyltransferase" evidence="8">
    <location>
        <begin position="118"/>
        <end position="263"/>
    </location>
</feature>
<keyword evidence="4" id="KW-0378">Hydrolase</keyword>
<proteinExistence type="inferred from homology"/>
<dbReference type="InterPro" id="IPR016192">
    <property type="entry name" value="APOBEC/CMP_deaminase_Zn-bd"/>
</dbReference>
<evidence type="ECO:0000256" key="1">
    <source>
        <dbReference type="ARBA" id="ARBA00001947"/>
    </source>
</evidence>
<dbReference type="InterPro" id="IPR050610">
    <property type="entry name" value="APOBEC_Cyt_Deaminase"/>
</dbReference>
<keyword evidence="3" id="KW-0479">Metal-binding</keyword>
<name>A0A6A4TM67_SCOMX</name>
<dbReference type="InterPro" id="IPR016193">
    <property type="entry name" value="Cytidine_deaminase-like"/>
</dbReference>
<evidence type="ECO:0000313" key="10">
    <source>
        <dbReference type="EMBL" id="KAF0045498.1"/>
    </source>
</evidence>
<dbReference type="EMBL" id="VEVO01000002">
    <property type="protein sequence ID" value="KAF0045498.1"/>
    <property type="molecule type" value="Genomic_DNA"/>
</dbReference>
<comment type="caution">
    <text evidence="10">The sequence shown here is derived from an EMBL/GenBank/DDBJ whole genome shotgun (WGS) entry which is preliminary data.</text>
</comment>
<dbReference type="Gene3D" id="3.40.630.30">
    <property type="match status" value="1"/>
</dbReference>
<evidence type="ECO:0000256" key="5">
    <source>
        <dbReference type="ARBA" id="ARBA00022833"/>
    </source>
</evidence>
<dbReference type="GO" id="GO:0016747">
    <property type="term" value="F:acyltransferase activity, transferring groups other than amino-acyl groups"/>
    <property type="evidence" value="ECO:0007669"/>
    <property type="project" value="InterPro"/>
</dbReference>
<organism evidence="10 11">
    <name type="scientific">Scophthalmus maximus</name>
    <name type="common">Turbot</name>
    <name type="synonym">Psetta maxima</name>
    <dbReference type="NCBI Taxonomy" id="52904"/>
    <lineage>
        <taxon>Eukaryota</taxon>
        <taxon>Metazoa</taxon>
        <taxon>Chordata</taxon>
        <taxon>Craniata</taxon>
        <taxon>Vertebrata</taxon>
        <taxon>Euteleostomi</taxon>
        <taxon>Actinopterygii</taxon>
        <taxon>Neopterygii</taxon>
        <taxon>Teleostei</taxon>
        <taxon>Neoteleostei</taxon>
        <taxon>Acanthomorphata</taxon>
        <taxon>Carangaria</taxon>
        <taxon>Pleuronectiformes</taxon>
        <taxon>Pleuronectoidei</taxon>
        <taxon>Scophthalmidae</taxon>
        <taxon>Scophthalmus</taxon>
    </lineage>
</organism>
<dbReference type="CDD" id="cd04301">
    <property type="entry name" value="NAT_SF"/>
    <property type="match status" value="1"/>
</dbReference>
<dbReference type="GO" id="GO:0005634">
    <property type="term" value="C:nucleus"/>
    <property type="evidence" value="ECO:0007669"/>
    <property type="project" value="TreeGrafter"/>
</dbReference>
<keyword evidence="7" id="KW-0812">Transmembrane</keyword>
<evidence type="ECO:0000313" key="11">
    <source>
        <dbReference type="Proteomes" id="UP000438429"/>
    </source>
</evidence>
<keyword evidence="7" id="KW-0472">Membrane</keyword>
<dbReference type="AlphaFoldDB" id="A0A6A4TM67"/>
<feature type="region of interest" description="Disordered" evidence="6">
    <location>
        <begin position="115"/>
        <end position="154"/>
    </location>
</feature>
<dbReference type="PANTHER" id="PTHR13857:SF10">
    <property type="entry name" value="SINGLE-STRANDED DNA CYTOSINE DEAMINASE"/>
    <property type="match status" value="1"/>
</dbReference>
<feature type="domain" description="CMP/dCMP-type deaminase" evidence="9">
    <location>
        <begin position="285"/>
        <end position="408"/>
    </location>
</feature>
<dbReference type="GO" id="GO:0003723">
    <property type="term" value="F:RNA binding"/>
    <property type="evidence" value="ECO:0007669"/>
    <property type="project" value="TreeGrafter"/>
</dbReference>
<comment type="cofactor">
    <cofactor evidence="1">
        <name>Zn(2+)</name>
        <dbReference type="ChEBI" id="CHEBI:29105"/>
    </cofactor>
</comment>
<dbReference type="InterPro" id="IPR013158">
    <property type="entry name" value="AID"/>
</dbReference>
<dbReference type="GO" id="GO:0004126">
    <property type="term" value="F:cytidine deaminase activity"/>
    <property type="evidence" value="ECO:0007669"/>
    <property type="project" value="TreeGrafter"/>
</dbReference>
<accession>A0A6A4TM67</accession>
<dbReference type="SUPFAM" id="SSF53927">
    <property type="entry name" value="Cytidine deaminase-like"/>
    <property type="match status" value="1"/>
</dbReference>
<reference evidence="10 11" key="1">
    <citation type="submission" date="2019-06" db="EMBL/GenBank/DDBJ databases">
        <title>Draft genomes of female and male turbot (Scophthalmus maximus).</title>
        <authorList>
            <person name="Xu H."/>
            <person name="Xu X.-W."/>
            <person name="Shao C."/>
            <person name="Chen S."/>
        </authorList>
    </citation>
    <scope>NUCLEOTIDE SEQUENCE [LARGE SCALE GENOMIC DNA]</scope>
    <source>
        <strain evidence="10">Ysfricsl-2016a</strain>
        <tissue evidence="10">Blood</tissue>
    </source>
</reference>
<dbReference type="PROSITE" id="PS51186">
    <property type="entry name" value="GNAT"/>
    <property type="match status" value="1"/>
</dbReference>
<evidence type="ECO:0008006" key="12">
    <source>
        <dbReference type="Google" id="ProtNLM"/>
    </source>
</evidence>
<evidence type="ECO:0000256" key="4">
    <source>
        <dbReference type="ARBA" id="ARBA00022801"/>
    </source>
</evidence>